<evidence type="ECO:0000313" key="3">
    <source>
        <dbReference type="Proteomes" id="UP000748531"/>
    </source>
</evidence>
<dbReference type="EMBL" id="LUCH01002260">
    <property type="protein sequence ID" value="KAF5401757.1"/>
    <property type="molecule type" value="Genomic_DNA"/>
</dbReference>
<feature type="region of interest" description="Disordered" evidence="1">
    <location>
        <begin position="64"/>
        <end position="84"/>
    </location>
</feature>
<sequence>TLNQAKRLSALVGLYRDLGYIRRASLVAWQAFGQNIKLPTVNEFDILFTSLYINVISSASLNESESYGTEPSSMATGKSDSQTKRAVTPTTMLRKPAIPTSLSPVVRQYRSVWYPGSTGSTQLRVNRSTTGVSKYKRFGRNLRPNKSVSVLEHSDFHPIGWSQLQAAVLWQIVESYKMEVKFDDATEISWDRGLQLIGFIFSLLDAWPCQLNKTQCASFMEDVCRLAVFRSPDQPRIAPNTVFPFKSDMSGNVGRYLRSRQGTQTAATQNDGIKLSQEQPIALRQLVDLIEVPVHQLPAVQCINLLPLPAYLLPNELSKDGLASAVPLSPSSPSSDCSDLKPVETSSSRPTGLFEYAPTDSDAVAIGSFRTVEWVCEEPVHLELIVDNLLPVDLRISELHVELIPFQRQLPSVRSPVSPPSSARTLESTNLWPTDQTMQPVIRLEAIRLVLEAPGAVMSDMQPDNEKPVVKSLEYRVCGITYRLVDFGGMHVCLRAPTQSLNLDNVSNTAAASTQDQPLTVARERRLSNSSSSAFSTISNLRSSYNSGIDSLLHIAPPPSESKTEHPTTATVKMLFVNLPCIRMRPPMPRLCIFPGIVRSAHDFHEAAEFLPDLTTPSVGKKQRQVQTRVPQSPTTIPNHVQPPRFEPPLPDYWSENVASVIVVSLYPYESRWLPLQLFMRDEAITHAVDMPCVVRRLNVLRVMVKSTNESEGLLRKLQLCPGDIMQCVGLDSIHKKLPLPILNQELDAAVLSEQPDVEEEITPIRATECGLLWLNFKSEPIWEAVSKFAINSSDTTHTLDRELSFRFSKTLRLEFEIEYAAEVSSNLFGCSFLSRRVSLGIHMTALSSKHAPILLYYPQLSFRDEPFDDNSDSEEENLDHTIENGSTRSEVIRSKTFFNCTLRARLSPSLVPRPVRLLQRQYRVHLEVSTRWRTTRLVFGDSNTQPSCLRTPWTTLTEQTFSSRASYSPTKTSQLPEIFRMDSALSSNAVSCIEYPDDSSRDEPMSRTTSADGLYQHLCLPLDCAGDTLFAGKPMLLINPETYSPDEVGLPIPANKRALIHLLESHIEIAWQSTLHGRLLPSSEFRASSAELLTKRRVLLPDPRFYRHGRFLLGAHDAELSSAERQSGVIDPKTNRRVLPTPNPWYGTALSTLGSMAGVLWCHNLHLDISLDISAKSCISGQADRAGLCDECHGQPRRVSRRSIFSRRMTQPWMDQPHSDWQFMLGGSRVDRPSQPQMTNDDELAAIRARRFSVPELHSPHQLKGVNTKLLTSAFVTCVSLLEPLAIMVRGWVDKHPFEGMDVTVDCADLADSPVSHIKLCRVWSGPVVYEVHRITDPDSSATTSDCTELSPPLTEGKDYGFVGNAAGIIGLSLASDTSRLFEQTGSIIFFRPGRFWICGVLGLLKPNFVLPSLDSTDLTYFSLPSVADVEIVRFSPHGITVHVSGRR</sequence>
<name>A0A8J4TFT7_9TREM</name>
<evidence type="ECO:0000256" key="1">
    <source>
        <dbReference type="SAM" id="MobiDB-lite"/>
    </source>
</evidence>
<protein>
    <submittedName>
        <fullName evidence="2">Uncharacterized protein</fullName>
    </submittedName>
</protein>
<evidence type="ECO:0000313" key="2">
    <source>
        <dbReference type="EMBL" id="KAF5401757.1"/>
    </source>
</evidence>
<keyword evidence="3" id="KW-1185">Reference proteome</keyword>
<dbReference type="Proteomes" id="UP000748531">
    <property type="component" value="Unassembled WGS sequence"/>
</dbReference>
<feature type="compositionally biased region" description="Low complexity" evidence="1">
    <location>
        <begin position="324"/>
        <end position="337"/>
    </location>
</feature>
<organism evidence="2 3">
    <name type="scientific">Paragonimus heterotremus</name>
    <dbReference type="NCBI Taxonomy" id="100268"/>
    <lineage>
        <taxon>Eukaryota</taxon>
        <taxon>Metazoa</taxon>
        <taxon>Spiralia</taxon>
        <taxon>Lophotrochozoa</taxon>
        <taxon>Platyhelminthes</taxon>
        <taxon>Trematoda</taxon>
        <taxon>Digenea</taxon>
        <taxon>Plagiorchiida</taxon>
        <taxon>Troglotremata</taxon>
        <taxon>Troglotrematidae</taxon>
        <taxon>Paragonimus</taxon>
    </lineage>
</organism>
<gene>
    <name evidence="2" type="ORF">PHET_04964</name>
</gene>
<feature type="non-terminal residue" evidence="2">
    <location>
        <position position="1449"/>
    </location>
</feature>
<proteinExistence type="predicted"/>
<feature type="region of interest" description="Disordered" evidence="1">
    <location>
        <begin position="324"/>
        <end position="354"/>
    </location>
</feature>
<accession>A0A8J4TFT7</accession>
<comment type="caution">
    <text evidence="2">The sequence shown here is derived from an EMBL/GenBank/DDBJ whole genome shotgun (WGS) entry which is preliminary data.</text>
</comment>
<dbReference type="OrthoDB" id="6263279at2759"/>
<reference evidence="2" key="1">
    <citation type="submission" date="2019-05" db="EMBL/GenBank/DDBJ databases">
        <title>Annotation for the trematode Paragonimus heterotremus.</title>
        <authorList>
            <person name="Choi Y.-J."/>
        </authorList>
    </citation>
    <scope>NUCLEOTIDE SEQUENCE</scope>
    <source>
        <strain evidence="2">LC</strain>
    </source>
</reference>